<dbReference type="Proteomes" id="UP001354989">
    <property type="component" value="Plasmid pPP1"/>
</dbReference>
<organism evidence="3 4">
    <name type="scientific">Persicobacter psychrovividus</name>
    <dbReference type="NCBI Taxonomy" id="387638"/>
    <lineage>
        <taxon>Bacteria</taxon>
        <taxon>Pseudomonadati</taxon>
        <taxon>Bacteroidota</taxon>
        <taxon>Cytophagia</taxon>
        <taxon>Cytophagales</taxon>
        <taxon>Persicobacteraceae</taxon>
        <taxon>Persicobacter</taxon>
    </lineage>
</organism>
<dbReference type="Gene3D" id="3.40.50.1110">
    <property type="entry name" value="SGNH hydrolase"/>
    <property type="match status" value="1"/>
</dbReference>
<evidence type="ECO:0000313" key="3">
    <source>
        <dbReference type="EMBL" id="BDD00990.1"/>
    </source>
</evidence>
<keyword evidence="3" id="KW-0614">Plasmid</keyword>
<dbReference type="InterPro" id="IPR039329">
    <property type="entry name" value="SIAE"/>
</dbReference>
<feature type="domain" description="Sialate O-acetylesterase" evidence="2">
    <location>
        <begin position="112"/>
        <end position="361"/>
    </location>
</feature>
<keyword evidence="4" id="KW-1185">Reference proteome</keyword>
<proteinExistence type="predicted"/>
<protein>
    <submittedName>
        <fullName evidence="3">9-O-acetylesterase</fullName>
    </submittedName>
</protein>
<dbReference type="SUPFAM" id="SSF52266">
    <property type="entry name" value="SGNH hydrolase"/>
    <property type="match status" value="1"/>
</dbReference>
<dbReference type="Pfam" id="PF03629">
    <property type="entry name" value="SASA"/>
    <property type="match status" value="1"/>
</dbReference>
<accession>A0ABN6LCT5</accession>
<keyword evidence="1" id="KW-0378">Hydrolase</keyword>
<geneLocation type="plasmid" evidence="3 4">
    <name>pPP1</name>
</geneLocation>
<evidence type="ECO:0000259" key="2">
    <source>
        <dbReference type="Pfam" id="PF03629"/>
    </source>
</evidence>
<dbReference type="EMBL" id="AP025293">
    <property type="protein sequence ID" value="BDD00990.1"/>
    <property type="molecule type" value="Genomic_DNA"/>
</dbReference>
<evidence type="ECO:0000313" key="4">
    <source>
        <dbReference type="Proteomes" id="UP001354989"/>
    </source>
</evidence>
<dbReference type="PANTHER" id="PTHR22901">
    <property type="entry name" value="SIALATE O-ACETYLESTERASE"/>
    <property type="match status" value="1"/>
</dbReference>
<dbReference type="InterPro" id="IPR036514">
    <property type="entry name" value="SGNH_hydro_sf"/>
</dbReference>
<gene>
    <name evidence="3" type="ORF">PEPS_32700</name>
</gene>
<reference evidence="3 4" key="1">
    <citation type="submission" date="2021-12" db="EMBL/GenBank/DDBJ databases">
        <title>Genome sequencing of bacteria with rrn-lacking chromosome and rrn-plasmid.</title>
        <authorList>
            <person name="Anda M."/>
            <person name="Iwasaki W."/>
        </authorList>
    </citation>
    <scope>NUCLEOTIDE SEQUENCE [LARGE SCALE GENOMIC DNA]</scope>
    <source>
        <strain evidence="3 4">NBRC 101262</strain>
        <plasmid evidence="3 4">pPP1</plasmid>
    </source>
</reference>
<dbReference type="PANTHER" id="PTHR22901:SF0">
    <property type="entry name" value="SIALATE O-ACETYLESTERASE"/>
    <property type="match status" value="1"/>
</dbReference>
<name>A0ABN6LCT5_9BACT</name>
<dbReference type="InterPro" id="IPR005181">
    <property type="entry name" value="SASA"/>
</dbReference>
<evidence type="ECO:0000256" key="1">
    <source>
        <dbReference type="ARBA" id="ARBA00022801"/>
    </source>
</evidence>
<sequence>MHFYFFSMSRYFILSLLLCFFSISSSIAQVKLPAFFSSHMIFQQKSQAKVWGWDCPYSTIFLKGSWGAKSKTVADEHGRWSTTISTPAAGGPFSLSIKGSTKILLKDILIGEVWFCSGQSNMYMPLKGYSNQPVEGANSAILKSSKYLIRYFQQEKSAALSPKATAAGKWFISNTKNSPDFSAVAYFFAQQLSEALNVPIGIIQSSVGGSPIAAWLSESARQQLQLPSAPQKFQSDDLKKQRKWPTVLYNSMIHPFEGFTIKGMLWYQGESDVTAPSRYASCFSTLIQDYRQQWEMPEMPFYFVQIAPYGYLKANAGFLREAQAQVAETVKNTGMVVTTDLGEKAHIHPRKKQAVGQRLAYWALVHQYGFEGLQCKSPKLDKIKKDGEHVLKLFFQNARYGLSTFGGSTDGFSIAGKDRHFYPAKVVFNKDRSLSLSSDLVEHPVAVRYCFSSAQAGNFYNNAHLPLQPFRTDQ</sequence>